<dbReference type="PANTHER" id="PTHR30336:SF4">
    <property type="entry name" value="ENVELOPE BIOGENESIS FACTOR ELYC"/>
    <property type="match status" value="1"/>
</dbReference>
<dbReference type="InterPro" id="IPR003848">
    <property type="entry name" value="DUF218"/>
</dbReference>
<dbReference type="CDD" id="cd06259">
    <property type="entry name" value="YdcF-like"/>
    <property type="match status" value="1"/>
</dbReference>
<dbReference type="Pfam" id="PF02698">
    <property type="entry name" value="DUF218"/>
    <property type="match status" value="1"/>
</dbReference>
<organism evidence="2 3">
    <name type="scientific">Sphingomonas humi</name>
    <dbReference type="NCBI Taxonomy" id="335630"/>
    <lineage>
        <taxon>Bacteria</taxon>
        <taxon>Pseudomonadati</taxon>
        <taxon>Pseudomonadota</taxon>
        <taxon>Alphaproteobacteria</taxon>
        <taxon>Sphingomonadales</taxon>
        <taxon>Sphingomonadaceae</taxon>
        <taxon>Sphingomonas</taxon>
    </lineage>
</organism>
<accession>A0ABP7RJF9</accession>
<dbReference type="PANTHER" id="PTHR30336">
    <property type="entry name" value="INNER MEMBRANE PROTEIN, PROBABLE PERMEASE"/>
    <property type="match status" value="1"/>
</dbReference>
<name>A0ABP7RJF9_9SPHN</name>
<evidence type="ECO:0000259" key="1">
    <source>
        <dbReference type="Pfam" id="PF02698"/>
    </source>
</evidence>
<gene>
    <name evidence="2" type="ORF">GCM10022211_05190</name>
</gene>
<dbReference type="Gene3D" id="3.40.50.620">
    <property type="entry name" value="HUPs"/>
    <property type="match status" value="1"/>
</dbReference>
<protein>
    <submittedName>
        <fullName evidence="2">YdcF family protein</fullName>
    </submittedName>
</protein>
<dbReference type="Proteomes" id="UP001501310">
    <property type="component" value="Unassembled WGS sequence"/>
</dbReference>
<feature type="domain" description="DUF218" evidence="1">
    <location>
        <begin position="34"/>
        <end position="138"/>
    </location>
</feature>
<dbReference type="RefSeq" id="WP_344708598.1">
    <property type="nucleotide sequence ID" value="NZ_BAAAZD010000001.1"/>
</dbReference>
<reference evidence="3" key="1">
    <citation type="journal article" date="2019" name="Int. J. Syst. Evol. Microbiol.">
        <title>The Global Catalogue of Microorganisms (GCM) 10K type strain sequencing project: providing services to taxonomists for standard genome sequencing and annotation.</title>
        <authorList>
            <consortium name="The Broad Institute Genomics Platform"/>
            <consortium name="The Broad Institute Genome Sequencing Center for Infectious Disease"/>
            <person name="Wu L."/>
            <person name="Ma J."/>
        </authorList>
    </citation>
    <scope>NUCLEOTIDE SEQUENCE [LARGE SCALE GENOMIC DNA]</scope>
    <source>
        <strain evidence="3">JCM 16603</strain>
    </source>
</reference>
<dbReference type="InterPro" id="IPR014729">
    <property type="entry name" value="Rossmann-like_a/b/a_fold"/>
</dbReference>
<proteinExistence type="predicted"/>
<dbReference type="EMBL" id="BAAAZD010000001">
    <property type="protein sequence ID" value="GAA3998439.1"/>
    <property type="molecule type" value="Genomic_DNA"/>
</dbReference>
<sequence length="176" mass="19650">MTLRLSTLLAIAYALGFVLFAVFLGKPAGAEKTEAVVVLTGGKGRLERGMEVLKRGDAKRLLVSGADPSVTRADLARRLGPGTLATLRCCVDLGSEAVDTRSNAEESRRWMARRGYKSLRLVTSDWHMRRAAYEFRSDLPKTRIIEDAVPSRPSLFTLFAEYNKYLLRRAALWLDM</sequence>
<keyword evidence="3" id="KW-1185">Reference proteome</keyword>
<evidence type="ECO:0000313" key="2">
    <source>
        <dbReference type="EMBL" id="GAA3998439.1"/>
    </source>
</evidence>
<dbReference type="InterPro" id="IPR051599">
    <property type="entry name" value="Cell_Envelope_Assoc"/>
</dbReference>
<comment type="caution">
    <text evidence="2">The sequence shown here is derived from an EMBL/GenBank/DDBJ whole genome shotgun (WGS) entry which is preliminary data.</text>
</comment>
<evidence type="ECO:0000313" key="3">
    <source>
        <dbReference type="Proteomes" id="UP001501310"/>
    </source>
</evidence>